<accession>A0A401XK99</accession>
<keyword evidence="3" id="KW-1185">Reference proteome</keyword>
<comment type="caution">
    <text evidence="2">The sequence shown here is derived from an EMBL/GenBank/DDBJ whole genome shotgun (WGS) entry which is preliminary data.</text>
</comment>
<dbReference type="Proteomes" id="UP000286715">
    <property type="component" value="Unassembled WGS sequence"/>
</dbReference>
<gene>
    <name evidence="2" type="ORF">JCM31826_09200</name>
</gene>
<proteinExistence type="predicted"/>
<feature type="chain" id="PRO_5019188651" description="Outer membrane protein beta-barrel domain-containing protein" evidence="1">
    <location>
        <begin position="21"/>
        <end position="262"/>
    </location>
</feature>
<evidence type="ECO:0000313" key="2">
    <source>
        <dbReference type="EMBL" id="GCD77438.1"/>
    </source>
</evidence>
<evidence type="ECO:0008006" key="4">
    <source>
        <dbReference type="Google" id="ProtNLM"/>
    </source>
</evidence>
<dbReference type="AlphaFoldDB" id="A0A401XK99"/>
<name>A0A401XK99_9FLAO</name>
<dbReference type="OrthoDB" id="9908377at2"/>
<keyword evidence="1" id="KW-0732">Signal</keyword>
<evidence type="ECO:0000256" key="1">
    <source>
        <dbReference type="SAM" id="SignalP"/>
    </source>
</evidence>
<feature type="signal peptide" evidence="1">
    <location>
        <begin position="1"/>
        <end position="20"/>
    </location>
</feature>
<evidence type="ECO:0000313" key="3">
    <source>
        <dbReference type="Proteomes" id="UP000286715"/>
    </source>
</evidence>
<sequence length="262" mass="30264">MLRSRVFWCIVALHSFAVHAQKSLTEKYVGFSFGNFWNMHAGLEPGTMSGRPDFFTEFQPVVAQSYTEPVSRTLAYTLEAGLRYHRLNFGFLEGSLGLGERFVGYRADFGSGSERIELTARTKFFALPMRIGYGYEFSAFHFRTGFQLTWLFTPKGDAETRVWTSTGTTGHQRPMNGELFYQKDNLVYFMEDLFRPLISMYTPYIGIGYNLDDIRITFDISYNFSPYPFRNFVKTDNPFGNEIIDAQLRGLLVELGVHFRIF</sequence>
<protein>
    <recommendedName>
        <fullName evidence="4">Outer membrane protein beta-barrel domain-containing protein</fullName>
    </recommendedName>
</protein>
<reference evidence="2 3" key="1">
    <citation type="submission" date="2018-11" db="EMBL/GenBank/DDBJ databases">
        <title>Schleiferia aggregans sp. nov., a moderately thermophilic heterotrophic bacterium isolated from microbial mats at a terrestrial hot spring.</title>
        <authorList>
            <person name="Iino T."/>
            <person name="Ohkuma M."/>
            <person name="Haruta S."/>
        </authorList>
    </citation>
    <scope>NUCLEOTIDE SEQUENCE [LARGE SCALE GENOMIC DNA]</scope>
    <source>
        <strain evidence="2 3">LA</strain>
    </source>
</reference>
<dbReference type="EMBL" id="BHZE01000007">
    <property type="protein sequence ID" value="GCD77438.1"/>
    <property type="molecule type" value="Genomic_DNA"/>
</dbReference>
<organism evidence="2 3">
    <name type="scientific">Thermaurantimonas aggregans</name>
    <dbReference type="NCBI Taxonomy" id="2173829"/>
    <lineage>
        <taxon>Bacteria</taxon>
        <taxon>Pseudomonadati</taxon>
        <taxon>Bacteroidota</taxon>
        <taxon>Flavobacteriia</taxon>
        <taxon>Flavobacteriales</taxon>
        <taxon>Schleiferiaceae</taxon>
        <taxon>Thermaurantimonas</taxon>
    </lineage>
</organism>
<dbReference type="RefSeq" id="WP_124397501.1">
    <property type="nucleotide sequence ID" value="NZ_BHZE01000007.1"/>
</dbReference>